<evidence type="ECO:0000313" key="3">
    <source>
        <dbReference type="EMBL" id="KAJ7086159.1"/>
    </source>
</evidence>
<dbReference type="AlphaFoldDB" id="A0AAD6U100"/>
<organism evidence="3 4">
    <name type="scientific">Mycena belliarum</name>
    <dbReference type="NCBI Taxonomy" id="1033014"/>
    <lineage>
        <taxon>Eukaryota</taxon>
        <taxon>Fungi</taxon>
        <taxon>Dikarya</taxon>
        <taxon>Basidiomycota</taxon>
        <taxon>Agaricomycotina</taxon>
        <taxon>Agaricomycetes</taxon>
        <taxon>Agaricomycetidae</taxon>
        <taxon>Agaricales</taxon>
        <taxon>Marasmiineae</taxon>
        <taxon>Mycenaceae</taxon>
        <taxon>Mycena</taxon>
    </lineage>
</organism>
<keyword evidence="4" id="KW-1185">Reference proteome</keyword>
<sequence>MSDDTFQLSSPSTVYSLALDYEQSQHKQEIRDAREAEMTAEELQAAAEHRRLKRVRLGFEAPADYDSDIPWPPINQGTSSKPRRAVQSPRTSTRAPRASAVKSDLTGNRAYMPLGLLDSQATSQDAVDAIISARLQGEHQHHVVEDITSQDFLEQLDYRRQPVVYDHNDSEEPESYESLRARCFQAEAERDRALEECAEATAAKDQAEEVLAHWKRAAVAAMPLVNLVASSHH</sequence>
<accession>A0AAD6U100</accession>
<evidence type="ECO:0000256" key="2">
    <source>
        <dbReference type="SAM" id="MobiDB-lite"/>
    </source>
</evidence>
<comment type="caution">
    <text evidence="3">The sequence shown here is derived from an EMBL/GenBank/DDBJ whole genome shotgun (WGS) entry which is preliminary data.</text>
</comment>
<feature type="coiled-coil region" evidence="1">
    <location>
        <begin position="176"/>
        <end position="217"/>
    </location>
</feature>
<keyword evidence="1" id="KW-0175">Coiled coil</keyword>
<dbReference type="Proteomes" id="UP001222325">
    <property type="component" value="Unassembled WGS sequence"/>
</dbReference>
<reference evidence="3" key="1">
    <citation type="submission" date="2023-03" db="EMBL/GenBank/DDBJ databases">
        <title>Massive genome expansion in bonnet fungi (Mycena s.s.) driven by repeated elements and novel gene families across ecological guilds.</title>
        <authorList>
            <consortium name="Lawrence Berkeley National Laboratory"/>
            <person name="Harder C.B."/>
            <person name="Miyauchi S."/>
            <person name="Viragh M."/>
            <person name="Kuo A."/>
            <person name="Thoen E."/>
            <person name="Andreopoulos B."/>
            <person name="Lu D."/>
            <person name="Skrede I."/>
            <person name="Drula E."/>
            <person name="Henrissat B."/>
            <person name="Morin E."/>
            <person name="Kohler A."/>
            <person name="Barry K."/>
            <person name="LaButti K."/>
            <person name="Morin E."/>
            <person name="Salamov A."/>
            <person name="Lipzen A."/>
            <person name="Mereny Z."/>
            <person name="Hegedus B."/>
            <person name="Baldrian P."/>
            <person name="Stursova M."/>
            <person name="Weitz H."/>
            <person name="Taylor A."/>
            <person name="Grigoriev I.V."/>
            <person name="Nagy L.G."/>
            <person name="Martin F."/>
            <person name="Kauserud H."/>
        </authorList>
    </citation>
    <scope>NUCLEOTIDE SEQUENCE</scope>
    <source>
        <strain evidence="3">CBHHK173m</strain>
    </source>
</reference>
<proteinExistence type="predicted"/>
<gene>
    <name evidence="3" type="ORF">B0H15DRAFT_801778</name>
</gene>
<feature type="region of interest" description="Disordered" evidence="2">
    <location>
        <begin position="66"/>
        <end position="102"/>
    </location>
</feature>
<evidence type="ECO:0000256" key="1">
    <source>
        <dbReference type="SAM" id="Coils"/>
    </source>
</evidence>
<evidence type="ECO:0000313" key="4">
    <source>
        <dbReference type="Proteomes" id="UP001222325"/>
    </source>
</evidence>
<protein>
    <submittedName>
        <fullName evidence="3">Uncharacterized protein</fullName>
    </submittedName>
</protein>
<dbReference type="EMBL" id="JARJCN010000032">
    <property type="protein sequence ID" value="KAJ7086159.1"/>
    <property type="molecule type" value="Genomic_DNA"/>
</dbReference>
<name>A0AAD6U100_9AGAR</name>